<name>A0A242N5P0_CABSO</name>
<evidence type="ECO:0000313" key="2">
    <source>
        <dbReference type="Proteomes" id="UP000194546"/>
    </source>
</evidence>
<dbReference type="Proteomes" id="UP000194546">
    <property type="component" value="Unassembled WGS sequence"/>
</dbReference>
<sequence length="43" mass="4607">MIGLKAIHDLDATQCLMLEPLLDTALAISRELGWNASGARRAA</sequence>
<accession>A0A242N5P0</accession>
<protein>
    <submittedName>
        <fullName evidence="1">Uncharacterized protein</fullName>
    </submittedName>
</protein>
<evidence type="ECO:0000313" key="1">
    <source>
        <dbReference type="EMBL" id="OTP78892.1"/>
    </source>
</evidence>
<comment type="caution">
    <text evidence="1">The sequence shown here is derived from an EMBL/GenBank/DDBJ whole genome shotgun (WGS) entry which is preliminary data.</text>
</comment>
<gene>
    <name evidence="1" type="ORF">PAMC26510_07000</name>
</gene>
<organism evidence="1 2">
    <name type="scientific">Caballeronia sordidicola</name>
    <name type="common">Burkholderia sordidicola</name>
    <dbReference type="NCBI Taxonomy" id="196367"/>
    <lineage>
        <taxon>Bacteria</taxon>
        <taxon>Pseudomonadati</taxon>
        <taxon>Pseudomonadota</taxon>
        <taxon>Betaproteobacteria</taxon>
        <taxon>Burkholderiales</taxon>
        <taxon>Burkholderiaceae</taxon>
        <taxon>Caballeronia</taxon>
    </lineage>
</organism>
<dbReference type="EMBL" id="NBTY01000038">
    <property type="protein sequence ID" value="OTP78892.1"/>
    <property type="molecule type" value="Genomic_DNA"/>
</dbReference>
<proteinExistence type="predicted"/>
<dbReference type="AlphaFoldDB" id="A0A242N5P0"/>
<reference evidence="1 2" key="1">
    <citation type="submission" date="2017-03" db="EMBL/GenBank/DDBJ databases">
        <title>Genome analysis of strain PAMC 26510.</title>
        <authorList>
            <person name="Oh H.-M."/>
            <person name="Yang J.-A."/>
        </authorList>
    </citation>
    <scope>NUCLEOTIDE SEQUENCE [LARGE SCALE GENOMIC DNA]</scope>
    <source>
        <strain evidence="1 2">PAMC 26510</strain>
    </source>
</reference>
<dbReference type="RefSeq" id="WP_256927579.1">
    <property type="nucleotide sequence ID" value="NZ_NBTY01000038.1"/>
</dbReference>